<accession>A0A7S0R7U6</accession>
<sequence length="384" mass="41781">MLSSIVRDFAQLGVCDPVRQASKRRVFVKALLSEKNDQAIAKHRKVVSLARALRMPDGQLMQLAARCPALLSFTPEAMEVTVGAISQLMGLQECQIPQLVVHDPELLLLPDRLKLNAAALQELLHPTPPAAVADLWRREPQLLALSADQAAARLAQVSSLLLCGQVEAVQAVLVHPGLMVQDLEPAQAVISGLASSTGCAPEQVALVVRRKPALLGVPLEVLQQRVSHLAALAEVSQAQVIPGGAAAHPDLLALASNLIDKKVDDAMKVGFLRTRTAFGRLLLTYPSHLLAVNGSMLYQRWRMVQALCAGPGGAKWWEQLSDMDEMDKGTLVVASLNSMARLRYLSDAQLQDDNPDLLSIVRMDEAAFRSRHSSYEKWMMTGEL</sequence>
<name>A0A7S0R7U6_9CHLO</name>
<evidence type="ECO:0000313" key="1">
    <source>
        <dbReference type="EMBL" id="CAD8669283.1"/>
    </source>
</evidence>
<dbReference type="InterPro" id="IPR038538">
    <property type="entry name" value="MTERF_sf"/>
</dbReference>
<gene>
    <name evidence="1" type="ORF">CLEI1391_LOCUS3511</name>
</gene>
<reference evidence="1" key="1">
    <citation type="submission" date="2021-01" db="EMBL/GenBank/DDBJ databases">
        <authorList>
            <person name="Corre E."/>
            <person name="Pelletier E."/>
            <person name="Niang G."/>
            <person name="Scheremetjew M."/>
            <person name="Finn R."/>
            <person name="Kale V."/>
            <person name="Holt S."/>
            <person name="Cochrane G."/>
            <person name="Meng A."/>
            <person name="Brown T."/>
            <person name="Cohen L."/>
        </authorList>
    </citation>
    <scope>NUCLEOTIDE SEQUENCE</scope>
    <source>
        <strain evidence="1">SAG 11-49</strain>
    </source>
</reference>
<organism evidence="1">
    <name type="scientific">Chlamydomonas leiostraca</name>
    <dbReference type="NCBI Taxonomy" id="1034604"/>
    <lineage>
        <taxon>Eukaryota</taxon>
        <taxon>Viridiplantae</taxon>
        <taxon>Chlorophyta</taxon>
        <taxon>core chlorophytes</taxon>
        <taxon>Chlorophyceae</taxon>
        <taxon>CS clade</taxon>
        <taxon>Chlamydomonadales</taxon>
        <taxon>Chlamydomonadaceae</taxon>
        <taxon>Chlamydomonas</taxon>
    </lineage>
</organism>
<proteinExistence type="predicted"/>
<dbReference type="EMBL" id="HBFB01006278">
    <property type="protein sequence ID" value="CAD8669283.1"/>
    <property type="molecule type" value="Transcribed_RNA"/>
</dbReference>
<dbReference type="AlphaFoldDB" id="A0A7S0R7U6"/>
<protein>
    <submittedName>
        <fullName evidence="1">Uncharacterized protein</fullName>
    </submittedName>
</protein>
<dbReference type="Gene3D" id="1.25.70.10">
    <property type="entry name" value="Transcription termination factor 3, mitochondrial"/>
    <property type="match status" value="1"/>
</dbReference>